<dbReference type="InterPro" id="IPR003679">
    <property type="entry name" value="Amioglycoside_AcTrfase"/>
</dbReference>
<comment type="caution">
    <text evidence="4">The sequence shown here is derived from an EMBL/GenBank/DDBJ whole genome shotgun (WGS) entry which is preliminary data.</text>
</comment>
<name>A0A6N9UFK2_9ACTN</name>
<dbReference type="EMBL" id="JAAGMB010000183">
    <property type="protein sequence ID" value="NEB16548.1"/>
    <property type="molecule type" value="Genomic_DNA"/>
</dbReference>
<keyword evidence="2 4" id="KW-0808">Transferase</keyword>
<evidence type="ECO:0000256" key="3">
    <source>
        <dbReference type="ARBA" id="ARBA00023315"/>
    </source>
</evidence>
<proteinExistence type="inferred from homology"/>
<keyword evidence="3" id="KW-0012">Acyltransferase</keyword>
<dbReference type="InterPro" id="IPR028345">
    <property type="entry name" value="Antibiotic_NAT-like"/>
</dbReference>
<evidence type="ECO:0000256" key="1">
    <source>
        <dbReference type="ARBA" id="ARBA00006383"/>
    </source>
</evidence>
<organism evidence="4 5">
    <name type="scientific">Streptomyces coelicoflavus</name>
    <dbReference type="NCBI Taxonomy" id="285562"/>
    <lineage>
        <taxon>Bacteria</taxon>
        <taxon>Bacillati</taxon>
        <taxon>Actinomycetota</taxon>
        <taxon>Actinomycetes</taxon>
        <taxon>Kitasatosporales</taxon>
        <taxon>Streptomycetaceae</taxon>
        <taxon>Streptomyces</taxon>
    </lineage>
</organism>
<comment type="similarity">
    <text evidence="1">Belongs to the antibiotic N-acetyltransferase family.</text>
</comment>
<dbReference type="Proteomes" id="UP000469545">
    <property type="component" value="Unassembled WGS sequence"/>
</dbReference>
<dbReference type="SUPFAM" id="SSF110710">
    <property type="entry name" value="TTHA0583/YokD-like"/>
    <property type="match status" value="1"/>
</dbReference>
<dbReference type="GO" id="GO:0046677">
    <property type="term" value="P:response to antibiotic"/>
    <property type="evidence" value="ECO:0007669"/>
    <property type="project" value="InterPro"/>
</dbReference>
<dbReference type="Pfam" id="PF02522">
    <property type="entry name" value="Antibiotic_NAT"/>
    <property type="match status" value="1"/>
</dbReference>
<protein>
    <submittedName>
        <fullName evidence="4">AAC(3) family N-acetyltransferase</fullName>
    </submittedName>
</protein>
<dbReference type="GO" id="GO:0008080">
    <property type="term" value="F:N-acetyltransferase activity"/>
    <property type="evidence" value="ECO:0007669"/>
    <property type="project" value="InterPro"/>
</dbReference>
<dbReference type="PANTHER" id="PTHR11104:SF0">
    <property type="entry name" value="SPBETA PROPHAGE-DERIVED AMINOGLYCOSIDE N(3')-ACETYLTRANSFERASE-LIKE PROTEIN YOKD"/>
    <property type="match status" value="1"/>
</dbReference>
<reference evidence="4 5" key="1">
    <citation type="submission" date="2020-01" db="EMBL/GenBank/DDBJ databases">
        <title>Insect and environment-associated Actinomycetes.</title>
        <authorList>
            <person name="Currrie C."/>
            <person name="Chevrette M."/>
            <person name="Carlson C."/>
            <person name="Stubbendieck R."/>
            <person name="Wendt-Pienkowski E."/>
        </authorList>
    </citation>
    <scope>NUCLEOTIDE SEQUENCE [LARGE SCALE GENOMIC DNA]</scope>
    <source>
        <strain evidence="4 5">SID14172</strain>
    </source>
</reference>
<dbReference type="PANTHER" id="PTHR11104">
    <property type="entry name" value="AMINOGLYCOSIDE N3-ACETYLTRANSFERASE"/>
    <property type="match status" value="1"/>
</dbReference>
<dbReference type="RefSeq" id="WP_007448311.1">
    <property type="nucleotide sequence ID" value="NZ_BEWB01000013.1"/>
</dbReference>
<evidence type="ECO:0000256" key="2">
    <source>
        <dbReference type="ARBA" id="ARBA00022679"/>
    </source>
</evidence>
<evidence type="ECO:0000313" key="4">
    <source>
        <dbReference type="EMBL" id="NEB16548.1"/>
    </source>
</evidence>
<evidence type="ECO:0000313" key="5">
    <source>
        <dbReference type="Proteomes" id="UP000469545"/>
    </source>
</evidence>
<gene>
    <name evidence="4" type="ORF">G3I46_08435</name>
</gene>
<keyword evidence="5" id="KW-1185">Reference proteome</keyword>
<dbReference type="AlphaFoldDB" id="A0A6N9UFK2"/>
<sequence>MPTPPPTGPLVTRGTLAAGLRELGVRTGDTLLAHTSLSSLGWVCGGPVAVVRALLDVLGPDGTLVVPTQTGDLSDPALWTSPPVPEAWWETVRAATPPYDPLITPSRGVGVVPETVRTWPGARRSAHPQTSFAALGARAAEVVAGHATDCRLGERSPLAALERLDARVLLLGADYDACTAFHLAEYRIPAPLVVVGRPGPVGWERVTEVSITSDRFDELGHDFERDRPVVRGRIGAADVRLFPLPDAVAYAERWLPLHRPRV</sequence>
<accession>A0A6N9UFK2</accession>